<evidence type="ECO:0000256" key="1">
    <source>
        <dbReference type="ARBA" id="ARBA00005715"/>
    </source>
</evidence>
<protein>
    <submittedName>
        <fullName evidence="9">Uncharacterized protein YgbK (DUF1537 family)</fullName>
    </submittedName>
</protein>
<evidence type="ECO:0000256" key="3">
    <source>
        <dbReference type="ARBA" id="ARBA00022741"/>
    </source>
</evidence>
<dbReference type="Pfam" id="PF17042">
    <property type="entry name" value="NBD_C"/>
    <property type="match status" value="1"/>
</dbReference>
<keyword evidence="2" id="KW-0808">Transferase</keyword>
<dbReference type="GO" id="GO:0016301">
    <property type="term" value="F:kinase activity"/>
    <property type="evidence" value="ECO:0007669"/>
    <property type="project" value="UniProtKB-KW"/>
</dbReference>
<keyword evidence="5" id="KW-0067">ATP-binding</keyword>
<evidence type="ECO:0000259" key="8">
    <source>
        <dbReference type="Pfam" id="PF17042"/>
    </source>
</evidence>
<comment type="similarity">
    <text evidence="1">Belongs to the four-carbon acid sugar kinase family.</text>
</comment>
<keyword evidence="4" id="KW-0418">Kinase</keyword>
<dbReference type="SUPFAM" id="SSF142764">
    <property type="entry name" value="YgbK-like"/>
    <property type="match status" value="1"/>
</dbReference>
<dbReference type="Gene3D" id="3.40.980.20">
    <property type="entry name" value="Four-carbon acid sugar kinase, nucleotide binding domain"/>
    <property type="match status" value="1"/>
</dbReference>
<dbReference type="GO" id="GO:0005524">
    <property type="term" value="F:ATP binding"/>
    <property type="evidence" value="ECO:0007669"/>
    <property type="project" value="UniProtKB-KW"/>
</dbReference>
<evidence type="ECO:0000313" key="10">
    <source>
        <dbReference type="Proteomes" id="UP000576969"/>
    </source>
</evidence>
<sequence>MGRENTGAAEIRSTVRSAVAGRILAVLDDDPTGSQSVRGVEVVTAFDEDAYVEAIADDRALFVLTNTRGLPEAEAVALTERIATQLFDVAARLGRALDLVSRSDSTLRGHVLPEIRALDAARRRTVGAGFDAVLLAPAFFEAGRTTVDDVHRVRVDGVDVPAGETEYARDKTFGYRASDLREFIAEKSGGAIDPSHVVSLSLDDIREGGADAIAARLTALRGGVFVVVNAETDEDYDVVALGVARARAVGRALLARCGPSFVRALAGIEPGEPLRAADVWPAGRRPGHGLVVVGSHVSGTTRQLARLRERVAVREFELDVARVLQDDAERDAHVAELAGQAAAALADSTVLVATSRELIPGQDPDSSLAIARRVSDALTTVAAAILPARPAWVVAKGGITSHETAVAGFGVRRAEVVGQLGRGIISLFRPVDSRPEALGMPYVVFAGNVGTPDSLADVVELLETPAP</sequence>
<evidence type="ECO:0000256" key="5">
    <source>
        <dbReference type="ARBA" id="ARBA00022840"/>
    </source>
</evidence>
<dbReference type="InterPro" id="IPR031475">
    <property type="entry name" value="NBD_C"/>
</dbReference>
<dbReference type="Pfam" id="PF07005">
    <property type="entry name" value="SBD_N"/>
    <property type="match status" value="1"/>
</dbReference>
<evidence type="ECO:0000256" key="6">
    <source>
        <dbReference type="ARBA" id="ARBA00023277"/>
    </source>
</evidence>
<feature type="domain" description="Four-carbon acid sugar kinase nucleotide binding" evidence="8">
    <location>
        <begin position="290"/>
        <end position="455"/>
    </location>
</feature>
<dbReference type="AlphaFoldDB" id="A0A7Y9GKZ1"/>
<evidence type="ECO:0000259" key="7">
    <source>
        <dbReference type="Pfam" id="PF07005"/>
    </source>
</evidence>
<dbReference type="RefSeq" id="WP_343048612.1">
    <property type="nucleotide sequence ID" value="NZ_JACCBV010000001.1"/>
</dbReference>
<dbReference type="InterPro" id="IPR037051">
    <property type="entry name" value="4-carb_acid_sugar_kinase_N_sf"/>
</dbReference>
<accession>A0A7Y9GKZ1</accession>
<dbReference type="Proteomes" id="UP000576969">
    <property type="component" value="Unassembled WGS sequence"/>
</dbReference>
<reference evidence="9 10" key="1">
    <citation type="submission" date="2020-07" db="EMBL/GenBank/DDBJ databases">
        <title>Sequencing the genomes of 1000 actinobacteria strains.</title>
        <authorList>
            <person name="Klenk H.-P."/>
        </authorList>
    </citation>
    <scope>NUCLEOTIDE SEQUENCE [LARGE SCALE GENOMIC DNA]</scope>
    <source>
        <strain evidence="9 10">DSM 24662</strain>
    </source>
</reference>
<organism evidence="9 10">
    <name type="scientific">Microbacterium immunditiarum</name>
    <dbReference type="NCBI Taxonomy" id="337480"/>
    <lineage>
        <taxon>Bacteria</taxon>
        <taxon>Bacillati</taxon>
        <taxon>Actinomycetota</taxon>
        <taxon>Actinomycetes</taxon>
        <taxon>Micrococcales</taxon>
        <taxon>Microbacteriaceae</taxon>
        <taxon>Microbacterium</taxon>
    </lineage>
</organism>
<evidence type="ECO:0000256" key="4">
    <source>
        <dbReference type="ARBA" id="ARBA00022777"/>
    </source>
</evidence>
<dbReference type="Gene3D" id="3.40.50.10840">
    <property type="entry name" value="Putative sugar-binding, N-terminal domain"/>
    <property type="match status" value="1"/>
</dbReference>
<evidence type="ECO:0000256" key="2">
    <source>
        <dbReference type="ARBA" id="ARBA00022679"/>
    </source>
</evidence>
<dbReference type="EMBL" id="JACCBV010000001">
    <property type="protein sequence ID" value="NYE18420.1"/>
    <property type="molecule type" value="Genomic_DNA"/>
</dbReference>
<name>A0A7Y9GKZ1_9MICO</name>
<dbReference type="InterPro" id="IPR010737">
    <property type="entry name" value="4-carb_acid_sugar_kinase_N"/>
</dbReference>
<feature type="domain" description="Four-carbon acid sugar kinase N-terminal" evidence="7">
    <location>
        <begin position="24"/>
        <end position="265"/>
    </location>
</feature>
<evidence type="ECO:0000313" key="9">
    <source>
        <dbReference type="EMBL" id="NYE18420.1"/>
    </source>
</evidence>
<comment type="caution">
    <text evidence="9">The sequence shown here is derived from an EMBL/GenBank/DDBJ whole genome shotgun (WGS) entry which is preliminary data.</text>
</comment>
<keyword evidence="10" id="KW-1185">Reference proteome</keyword>
<proteinExistence type="inferred from homology"/>
<dbReference type="InterPro" id="IPR042213">
    <property type="entry name" value="NBD_C_sf"/>
</dbReference>
<keyword evidence="3" id="KW-0547">Nucleotide-binding</keyword>
<keyword evidence="6" id="KW-0119">Carbohydrate metabolism</keyword>
<gene>
    <name evidence="9" type="ORF">BJ991_000448</name>
</gene>